<accession>A0A3F3JB30</accession>
<dbReference type="EMBL" id="MLTE01000006">
    <property type="protein sequence ID" value="OHJ52732.1"/>
    <property type="molecule type" value="Genomic_DNA"/>
</dbReference>
<dbReference type="Proteomes" id="UP000866740">
    <property type="component" value="Unassembled WGS sequence"/>
</dbReference>
<organism evidence="1">
    <name type="scientific">Salmonella enterica</name>
    <name type="common">Salmonella choleraesuis</name>
    <dbReference type="NCBI Taxonomy" id="28901"/>
    <lineage>
        <taxon>Bacteria</taxon>
        <taxon>Pseudomonadati</taxon>
        <taxon>Pseudomonadota</taxon>
        <taxon>Gammaproteobacteria</taxon>
        <taxon>Enterobacterales</taxon>
        <taxon>Enterobacteriaceae</taxon>
        <taxon>Salmonella</taxon>
    </lineage>
</organism>
<evidence type="ECO:0000313" key="1">
    <source>
        <dbReference type="EMBL" id="OHJ52732.1"/>
    </source>
</evidence>
<protein>
    <submittedName>
        <fullName evidence="1">Uncharacterized protein</fullName>
    </submittedName>
</protein>
<sequence>MLKVFQCDGWAVNKRGLTKGVHYTVTAMSSASAAALATHQATKEGYRFIKINYVREVSYAQ</sequence>
<comment type="caution">
    <text evidence="1">The sequence shown here is derived from an EMBL/GenBank/DDBJ whole genome shotgun (WGS) entry which is preliminary data.</text>
</comment>
<gene>
    <name evidence="1" type="ORF">A7S51_11230</name>
</gene>
<name>A0A3F3JB30_SALER</name>
<reference evidence="1" key="1">
    <citation type="submission" date="2016-09" db="EMBL/GenBank/DDBJ databases">
        <title>Whole genome sequencing of Salmonella enterica.</title>
        <authorList>
            <person name="Bell R."/>
        </authorList>
    </citation>
    <scope>NUCLEOTIDE SEQUENCE [LARGE SCALE GENOMIC DNA]</scope>
    <source>
        <strain evidence="1">CFSAN044929</strain>
    </source>
</reference>
<proteinExistence type="predicted"/>
<dbReference type="RefSeq" id="WP_070801645.1">
    <property type="nucleotide sequence ID" value="NZ_MLTE01000006.1"/>
</dbReference>
<dbReference type="AlphaFoldDB" id="A0A3F3JB30"/>